<feature type="compositionally biased region" description="Low complexity" evidence="1">
    <location>
        <begin position="31"/>
        <end position="43"/>
    </location>
</feature>
<reference evidence="3" key="1">
    <citation type="submission" date="2020-08" db="EMBL/GenBank/DDBJ databases">
        <title>Genome public.</title>
        <authorList>
            <person name="Liu C."/>
            <person name="Sun Q."/>
        </authorList>
    </citation>
    <scope>NUCLEOTIDE SEQUENCE</scope>
    <source>
        <strain evidence="3">NSJ-12</strain>
    </source>
</reference>
<protein>
    <recommendedName>
        <fullName evidence="5">Aldouronate transport system substrate-binding protein</fullName>
    </recommendedName>
</protein>
<feature type="chain" id="PRO_5037320683" description="Aldouronate transport system substrate-binding protein" evidence="2">
    <location>
        <begin position="26"/>
        <end position="550"/>
    </location>
</feature>
<evidence type="ECO:0008006" key="5">
    <source>
        <dbReference type="Google" id="ProtNLM"/>
    </source>
</evidence>
<dbReference type="Gene3D" id="3.40.190.10">
    <property type="entry name" value="Periplasmic binding protein-like II"/>
    <property type="match status" value="2"/>
</dbReference>
<accession>A0A926EJH7</accession>
<sequence>MKASRLVAGLLVGMMMISTVGCSKAPESGGDSKSAGQTSSSGSDVEPDPNKRYDISYYGMWCDEYEPGCYVEQVISDALNINIEVPKLGNDEAINLALASGDMPDCGWFGKSPEYMQDQELTRTIPVEMVKKYAPNFIKIYEENPVLYAATLNAEDNTQFDYLTGITLQFVDYYLPNDYYRYDWILDLGIDLGVNVEQISENIYVADDGITVDKFKEIMEKFVHNDPDGNGKADTVGVNAPSLTQGPFFSAFGFRGGVNNVDGKAVQWYATPGYKEYLKFFAQMYAEGLVDPEIITENRNISWERVNKNEAGYWITSTNSLNSWAVERPPLSLIRNNPDVKILMTPGIKPEGGEVQASVASSPGYGNFYVNANVDDEKLAKILQFVDYCLFGETRASHFFGEEGVDWKWEGDMPVKINQLPSGEKGTWSFSQFGQDAEVTKWTSYEPMFEAGLKYWAKEANGSWMKFQHPNYKEDIRRETNYAELNAEYSGEISAYISTYRTECILGKKDVDDTWDAYLAELDRLGYNEMMAELDKLEPLEDIIAEYSTK</sequence>
<dbReference type="EMBL" id="JACRSY010000059">
    <property type="protein sequence ID" value="MBC8581554.1"/>
    <property type="molecule type" value="Genomic_DNA"/>
</dbReference>
<name>A0A926EJH7_9FIRM</name>
<dbReference type="SUPFAM" id="SSF53850">
    <property type="entry name" value="Periplasmic binding protein-like II"/>
    <property type="match status" value="1"/>
</dbReference>
<dbReference type="AlphaFoldDB" id="A0A926EJH7"/>
<evidence type="ECO:0000313" key="4">
    <source>
        <dbReference type="Proteomes" id="UP000655830"/>
    </source>
</evidence>
<dbReference type="Proteomes" id="UP000655830">
    <property type="component" value="Unassembled WGS sequence"/>
</dbReference>
<organism evidence="3 4">
    <name type="scientific">Zhenhengia yiwuensis</name>
    <dbReference type="NCBI Taxonomy" id="2763666"/>
    <lineage>
        <taxon>Bacteria</taxon>
        <taxon>Bacillati</taxon>
        <taxon>Bacillota</taxon>
        <taxon>Clostridia</taxon>
        <taxon>Lachnospirales</taxon>
        <taxon>Lachnospiraceae</taxon>
        <taxon>Zhenhengia</taxon>
    </lineage>
</organism>
<dbReference type="RefSeq" id="WP_249334532.1">
    <property type="nucleotide sequence ID" value="NZ_JACRSY010000059.1"/>
</dbReference>
<evidence type="ECO:0000256" key="1">
    <source>
        <dbReference type="SAM" id="MobiDB-lite"/>
    </source>
</evidence>
<gene>
    <name evidence="3" type="ORF">H8718_18890</name>
</gene>
<feature type="region of interest" description="Disordered" evidence="1">
    <location>
        <begin position="23"/>
        <end position="48"/>
    </location>
</feature>
<proteinExistence type="predicted"/>
<comment type="caution">
    <text evidence="3">The sequence shown here is derived from an EMBL/GenBank/DDBJ whole genome shotgun (WGS) entry which is preliminary data.</text>
</comment>
<keyword evidence="4" id="KW-1185">Reference proteome</keyword>
<evidence type="ECO:0000256" key="2">
    <source>
        <dbReference type="SAM" id="SignalP"/>
    </source>
</evidence>
<evidence type="ECO:0000313" key="3">
    <source>
        <dbReference type="EMBL" id="MBC8581554.1"/>
    </source>
</evidence>
<dbReference type="PROSITE" id="PS51257">
    <property type="entry name" value="PROKAR_LIPOPROTEIN"/>
    <property type="match status" value="1"/>
</dbReference>
<feature type="signal peptide" evidence="2">
    <location>
        <begin position="1"/>
        <end position="25"/>
    </location>
</feature>
<keyword evidence="2" id="KW-0732">Signal</keyword>